<keyword evidence="1" id="KW-0805">Transcription regulation</keyword>
<evidence type="ECO:0000256" key="1">
    <source>
        <dbReference type="ARBA" id="ARBA00023015"/>
    </source>
</evidence>
<evidence type="ECO:0000256" key="3">
    <source>
        <dbReference type="ARBA" id="ARBA00023163"/>
    </source>
</evidence>
<dbReference type="Pfam" id="PF00455">
    <property type="entry name" value="DeoRC"/>
    <property type="match status" value="1"/>
</dbReference>
<dbReference type="SMART" id="SM00420">
    <property type="entry name" value="HTH_DEOR"/>
    <property type="match status" value="1"/>
</dbReference>
<comment type="caution">
    <text evidence="5">The sequence shown here is derived from an EMBL/GenBank/DDBJ whole genome shotgun (WGS) entry which is preliminary data.</text>
</comment>
<dbReference type="InterPro" id="IPR018356">
    <property type="entry name" value="Tscrpt_reg_HTH_DeoR_CS"/>
</dbReference>
<gene>
    <name evidence="5" type="ORF">HY29_17850</name>
</gene>
<dbReference type="SMART" id="SM01134">
    <property type="entry name" value="DeoRC"/>
    <property type="match status" value="1"/>
</dbReference>
<dbReference type="PANTHER" id="PTHR30363:SF44">
    <property type="entry name" value="AGA OPERON TRANSCRIPTIONAL REPRESSOR-RELATED"/>
    <property type="match status" value="1"/>
</dbReference>
<keyword evidence="6" id="KW-1185">Reference proteome</keyword>
<dbReference type="InterPro" id="IPR036390">
    <property type="entry name" value="WH_DNA-bd_sf"/>
</dbReference>
<dbReference type="eggNOG" id="COG1349">
    <property type="taxonomic scope" value="Bacteria"/>
</dbReference>
<evidence type="ECO:0000259" key="4">
    <source>
        <dbReference type="PROSITE" id="PS51000"/>
    </source>
</evidence>
<keyword evidence="2" id="KW-0238">DNA-binding</keyword>
<dbReference type="InterPro" id="IPR014036">
    <property type="entry name" value="DeoR-like_C"/>
</dbReference>
<reference evidence="5 6" key="1">
    <citation type="journal article" date="2014" name="Antonie Van Leeuwenhoek">
        <title>Hyphomonas beringensis sp. nov. and Hyphomonas chukchiensis sp. nov., isolated from surface seawater of the Bering Sea and Chukchi Sea.</title>
        <authorList>
            <person name="Li C."/>
            <person name="Lai Q."/>
            <person name="Li G."/>
            <person name="Dong C."/>
            <person name="Wang J."/>
            <person name="Liao Y."/>
            <person name="Shao Z."/>
        </authorList>
    </citation>
    <scope>NUCLEOTIDE SEQUENCE [LARGE SCALE GENOMIC DNA]</scope>
    <source>
        <strain evidence="5 6">25B14_1</strain>
    </source>
</reference>
<dbReference type="Gene3D" id="3.40.50.1360">
    <property type="match status" value="1"/>
</dbReference>
<dbReference type="SUPFAM" id="SSF100950">
    <property type="entry name" value="NagB/RpiA/CoA transferase-like"/>
    <property type="match status" value="1"/>
</dbReference>
<dbReference type="EMBL" id="AWFF01000062">
    <property type="protein sequence ID" value="KCZ52924.1"/>
    <property type="molecule type" value="Genomic_DNA"/>
</dbReference>
<evidence type="ECO:0000256" key="2">
    <source>
        <dbReference type="ARBA" id="ARBA00023125"/>
    </source>
</evidence>
<dbReference type="Gene3D" id="1.10.10.10">
    <property type="entry name" value="Winged helix-like DNA-binding domain superfamily/Winged helix DNA-binding domain"/>
    <property type="match status" value="1"/>
</dbReference>
<dbReference type="PROSITE" id="PS51000">
    <property type="entry name" value="HTH_DEOR_2"/>
    <property type="match status" value="1"/>
</dbReference>
<protein>
    <recommendedName>
        <fullName evidence="4">HTH deoR-type domain-containing protein</fullName>
    </recommendedName>
</protein>
<keyword evidence="3" id="KW-0804">Transcription</keyword>
<sequence>MWAEERHTKIMTLLKERQRVESEELTRKFSVSRETIRRDLKILENQGLIKRTHGGALFKEPSAESPFQERKMSRVAEKRGLAQAAASLMQAGGSYFVDAGSTTSLMAEYIADLGNVSIITNSIDLALSLRNASSSVDIVLLGGVMVSEVPATFGEIALRQLRNFHADIAFISPVGIDADIGVSYYDLGEAELAGQMLEQAQVSVVIADASKCGIVSRAIVRECASIDILVTDAVDTAAFTQAGLKRVIRTNA</sequence>
<organism evidence="5 6">
    <name type="scientific">Hyphomonas beringensis</name>
    <dbReference type="NCBI Taxonomy" id="1280946"/>
    <lineage>
        <taxon>Bacteria</taxon>
        <taxon>Pseudomonadati</taxon>
        <taxon>Pseudomonadota</taxon>
        <taxon>Alphaproteobacteria</taxon>
        <taxon>Hyphomonadales</taxon>
        <taxon>Hyphomonadaceae</taxon>
        <taxon>Hyphomonas</taxon>
    </lineage>
</organism>
<dbReference type="Pfam" id="PF08220">
    <property type="entry name" value="HTH_DeoR"/>
    <property type="match status" value="1"/>
</dbReference>
<dbReference type="InterPro" id="IPR050313">
    <property type="entry name" value="Carb_Metab_HTH_regulators"/>
</dbReference>
<dbReference type="PROSITE" id="PS00894">
    <property type="entry name" value="HTH_DEOR_1"/>
    <property type="match status" value="1"/>
</dbReference>
<dbReference type="PANTHER" id="PTHR30363">
    <property type="entry name" value="HTH-TYPE TRANSCRIPTIONAL REGULATOR SRLR-RELATED"/>
    <property type="match status" value="1"/>
</dbReference>
<accession>A0A062U8H4</accession>
<evidence type="ECO:0000313" key="5">
    <source>
        <dbReference type="EMBL" id="KCZ52924.1"/>
    </source>
</evidence>
<dbReference type="GO" id="GO:0003700">
    <property type="term" value="F:DNA-binding transcription factor activity"/>
    <property type="evidence" value="ECO:0007669"/>
    <property type="project" value="InterPro"/>
</dbReference>
<dbReference type="Proteomes" id="UP000027037">
    <property type="component" value="Unassembled WGS sequence"/>
</dbReference>
<dbReference type="GO" id="GO:0003677">
    <property type="term" value="F:DNA binding"/>
    <property type="evidence" value="ECO:0007669"/>
    <property type="project" value="UniProtKB-KW"/>
</dbReference>
<dbReference type="SUPFAM" id="SSF46785">
    <property type="entry name" value="Winged helix' DNA-binding domain"/>
    <property type="match status" value="1"/>
</dbReference>
<proteinExistence type="predicted"/>
<dbReference type="RefSeq" id="WP_034798099.1">
    <property type="nucleotide sequence ID" value="NZ_AWFF01000062.1"/>
</dbReference>
<dbReference type="InterPro" id="IPR036388">
    <property type="entry name" value="WH-like_DNA-bd_sf"/>
</dbReference>
<dbReference type="AlphaFoldDB" id="A0A062U8H4"/>
<dbReference type="PATRIC" id="fig|1280946.3.peg.2848"/>
<feature type="domain" description="HTH deoR-type" evidence="4">
    <location>
        <begin position="3"/>
        <end position="58"/>
    </location>
</feature>
<dbReference type="InterPro" id="IPR001034">
    <property type="entry name" value="DeoR_HTH"/>
</dbReference>
<evidence type="ECO:0000313" key="6">
    <source>
        <dbReference type="Proteomes" id="UP000027037"/>
    </source>
</evidence>
<dbReference type="InterPro" id="IPR037171">
    <property type="entry name" value="NagB/RpiA_transferase-like"/>
</dbReference>
<dbReference type="STRING" id="1280946.HY29_17850"/>
<dbReference type="PRINTS" id="PR00037">
    <property type="entry name" value="HTHLACR"/>
</dbReference>
<name>A0A062U8H4_9PROT</name>